<gene>
    <name evidence="2" type="ORF">FALBO_2909</name>
</gene>
<accession>A0A8H4PF35</accession>
<evidence type="ECO:0000256" key="1">
    <source>
        <dbReference type="SAM" id="Phobius"/>
    </source>
</evidence>
<evidence type="ECO:0000313" key="2">
    <source>
        <dbReference type="EMBL" id="KAF4470190.1"/>
    </source>
</evidence>
<proteinExistence type="predicted"/>
<dbReference type="OrthoDB" id="5074786at2759"/>
<sequence>MLLDFSQDQWYELFSKLRDSLQPPGTQLPSVGVNDSIRLNVAEQSYEKIASSAKRVFNVPAYQLNTTCKPSKIQDLEVLLEGNTAEFHMNISSGQGPSSFQSRGHNWQLLLAGRIDDAKGLPHPSIAFGDEETWLGFFYISEETGDDLSLEYGDLEQSTFQANEEDFNGTSWTFCGVTCTLEKVMGQATVNRKAWSIARFQPNSTTFQTERQTPILRELQTASIFDLAAMYETPGIGAHIAQAAIPLGMLPDELPRVVAGFAWLEAEARNAVTDIAGVSAAEDLDFEVVVEAVEQLYAITYVPWILLTGLLALGTASLLAIGLALDFLQAPSLRNGRMLSPVQLIMDVGAALDKDEFEEAVLLERDELDAWVETVRLRYEAEVDKGEGQREDHGSNRCVMMRLRRIPRPKTDS</sequence>
<keyword evidence="1" id="KW-1133">Transmembrane helix</keyword>
<organism evidence="2 3">
    <name type="scientific">Fusarium albosuccineum</name>
    <dbReference type="NCBI Taxonomy" id="1237068"/>
    <lineage>
        <taxon>Eukaryota</taxon>
        <taxon>Fungi</taxon>
        <taxon>Dikarya</taxon>
        <taxon>Ascomycota</taxon>
        <taxon>Pezizomycotina</taxon>
        <taxon>Sordariomycetes</taxon>
        <taxon>Hypocreomycetidae</taxon>
        <taxon>Hypocreales</taxon>
        <taxon>Nectriaceae</taxon>
        <taxon>Fusarium</taxon>
        <taxon>Fusarium decemcellulare species complex</taxon>
    </lineage>
</organism>
<reference evidence="2 3" key="1">
    <citation type="submission" date="2020-01" db="EMBL/GenBank/DDBJ databases">
        <title>Identification and distribution of gene clusters putatively required for synthesis of sphingolipid metabolism inhibitors in phylogenetically diverse species of the filamentous fungus Fusarium.</title>
        <authorList>
            <person name="Kim H.-S."/>
            <person name="Busman M."/>
            <person name="Brown D.W."/>
            <person name="Divon H."/>
            <person name="Uhlig S."/>
            <person name="Proctor R.H."/>
        </authorList>
    </citation>
    <scope>NUCLEOTIDE SEQUENCE [LARGE SCALE GENOMIC DNA]</scope>
    <source>
        <strain evidence="2 3">NRRL 20459</strain>
    </source>
</reference>
<keyword evidence="3" id="KW-1185">Reference proteome</keyword>
<dbReference type="Proteomes" id="UP000554235">
    <property type="component" value="Unassembled WGS sequence"/>
</dbReference>
<keyword evidence="1" id="KW-0472">Membrane</keyword>
<keyword evidence="1" id="KW-0812">Transmembrane</keyword>
<name>A0A8H4PF35_9HYPO</name>
<dbReference type="AlphaFoldDB" id="A0A8H4PF35"/>
<evidence type="ECO:0000313" key="3">
    <source>
        <dbReference type="Proteomes" id="UP000554235"/>
    </source>
</evidence>
<dbReference type="EMBL" id="JAADYS010000384">
    <property type="protein sequence ID" value="KAF4470190.1"/>
    <property type="molecule type" value="Genomic_DNA"/>
</dbReference>
<feature type="transmembrane region" description="Helical" evidence="1">
    <location>
        <begin position="301"/>
        <end position="328"/>
    </location>
</feature>
<comment type="caution">
    <text evidence="2">The sequence shown here is derived from an EMBL/GenBank/DDBJ whole genome shotgun (WGS) entry which is preliminary data.</text>
</comment>
<protein>
    <submittedName>
        <fullName evidence="2">Uncharacterized protein</fullName>
    </submittedName>
</protein>